<evidence type="ECO:0000256" key="1">
    <source>
        <dbReference type="SAM" id="MobiDB-lite"/>
    </source>
</evidence>
<reference evidence="2" key="1">
    <citation type="submission" date="2022-03" db="EMBL/GenBank/DDBJ databases">
        <authorList>
            <person name="Martin H S."/>
        </authorList>
    </citation>
    <scope>NUCLEOTIDE SEQUENCE</scope>
</reference>
<feature type="region of interest" description="Disordered" evidence="1">
    <location>
        <begin position="18"/>
        <end position="37"/>
    </location>
</feature>
<sequence length="103" mass="11363">MGTFQQRPITIVRDAMRAPAPSRLTGSAPVRHGHSESDAIAARYPSLVSRDRPIVAAKTPPGLYFAAHDPFPSLIFPDRSRARCRRFPLSVDTGPFVFFEGNL</sequence>
<dbReference type="Proteomes" id="UP000837857">
    <property type="component" value="Chromosome 17"/>
</dbReference>
<keyword evidence="3" id="KW-1185">Reference proteome</keyword>
<evidence type="ECO:0000313" key="2">
    <source>
        <dbReference type="EMBL" id="CAH2047525.1"/>
    </source>
</evidence>
<dbReference type="EMBL" id="OW152829">
    <property type="protein sequence ID" value="CAH2047525.1"/>
    <property type="molecule type" value="Genomic_DNA"/>
</dbReference>
<organism evidence="2 3">
    <name type="scientific">Iphiclides podalirius</name>
    <name type="common">scarce swallowtail</name>
    <dbReference type="NCBI Taxonomy" id="110791"/>
    <lineage>
        <taxon>Eukaryota</taxon>
        <taxon>Metazoa</taxon>
        <taxon>Ecdysozoa</taxon>
        <taxon>Arthropoda</taxon>
        <taxon>Hexapoda</taxon>
        <taxon>Insecta</taxon>
        <taxon>Pterygota</taxon>
        <taxon>Neoptera</taxon>
        <taxon>Endopterygota</taxon>
        <taxon>Lepidoptera</taxon>
        <taxon>Glossata</taxon>
        <taxon>Ditrysia</taxon>
        <taxon>Papilionoidea</taxon>
        <taxon>Papilionidae</taxon>
        <taxon>Papilioninae</taxon>
        <taxon>Iphiclides</taxon>
    </lineage>
</organism>
<evidence type="ECO:0000313" key="3">
    <source>
        <dbReference type="Proteomes" id="UP000837857"/>
    </source>
</evidence>
<feature type="non-terminal residue" evidence="2">
    <location>
        <position position="103"/>
    </location>
</feature>
<accession>A0ABN8I2X4</accession>
<protein>
    <submittedName>
        <fullName evidence="2">Uncharacterized protein</fullName>
    </submittedName>
</protein>
<proteinExistence type="predicted"/>
<name>A0ABN8I2X4_9NEOP</name>
<gene>
    <name evidence="2" type="ORF">IPOD504_LOCUS5816</name>
</gene>